<accession>A0ABQ0JTT9</accession>
<dbReference type="Proteomes" id="UP000032309">
    <property type="component" value="Unassembled WGS sequence"/>
</dbReference>
<organism evidence="1 2">
    <name type="scientific">Candidatus Brocadia sinica JPN1</name>
    <dbReference type="NCBI Taxonomy" id="1197129"/>
    <lineage>
        <taxon>Bacteria</taxon>
        <taxon>Pseudomonadati</taxon>
        <taxon>Planctomycetota</taxon>
        <taxon>Candidatus Brocadiia</taxon>
        <taxon>Candidatus Brocadiales</taxon>
        <taxon>Candidatus Brocadiaceae</taxon>
        <taxon>Candidatus Brocadia</taxon>
    </lineage>
</organism>
<sequence length="202" mass="23348">MGRRLIYVPIIHTEVDMGSLAESFKKEYMKKYGTHKWEQHLKKINDLWMGIEERLNQKNLCYNHVRVYQDGLPVCGKELQIVRDIANSGGRNHQLLLKLIRKGATLMGTEDPALLIKEYQLIKDATLQTSTGKDNTGHKNYIAERDAFIANRIDKTLMDGETGILFLGMLHKVDEKLPSNIVIDYLIYHLPFKEALREKKKP</sequence>
<evidence type="ECO:0000313" key="2">
    <source>
        <dbReference type="Proteomes" id="UP000032309"/>
    </source>
</evidence>
<evidence type="ECO:0000313" key="1">
    <source>
        <dbReference type="EMBL" id="GAN32149.1"/>
    </source>
</evidence>
<proteinExistence type="predicted"/>
<dbReference type="RefSeq" id="WP_052562308.1">
    <property type="nucleotide sequence ID" value="NZ_BAFN01000001.1"/>
</dbReference>
<reference evidence="2" key="1">
    <citation type="journal article" date="2015" name="Genome Announc.">
        <title>Draft Genome Sequence of an Anaerobic Ammonium-Oxidizing Bacterium, "Candidatus Brocadia sinica".</title>
        <authorList>
            <person name="Oshiki M."/>
            <person name="Shinyako-Hata K."/>
            <person name="Satoh H."/>
            <person name="Okabe S."/>
        </authorList>
    </citation>
    <scope>NUCLEOTIDE SEQUENCE [LARGE SCALE GENOMIC DNA]</scope>
    <source>
        <strain evidence="2">JPN1</strain>
    </source>
</reference>
<protein>
    <submittedName>
        <fullName evidence="1">Uncharacterized protein</fullName>
    </submittedName>
</protein>
<name>A0ABQ0JTT9_9BACT</name>
<gene>
    <name evidence="1" type="ORF">BROSI_A0661</name>
</gene>
<keyword evidence="2" id="KW-1185">Reference proteome</keyword>
<dbReference type="EMBL" id="BAFN01000001">
    <property type="protein sequence ID" value="GAN32149.1"/>
    <property type="molecule type" value="Genomic_DNA"/>
</dbReference>
<comment type="caution">
    <text evidence="1">The sequence shown here is derived from an EMBL/GenBank/DDBJ whole genome shotgun (WGS) entry which is preliminary data.</text>
</comment>